<dbReference type="EMBL" id="JANIIK010000043">
    <property type="protein sequence ID" value="KAJ3605032.1"/>
    <property type="molecule type" value="Genomic_DNA"/>
</dbReference>
<dbReference type="GO" id="GO:0046872">
    <property type="term" value="F:metal ion binding"/>
    <property type="evidence" value="ECO:0007669"/>
    <property type="project" value="UniProtKB-KW"/>
</dbReference>
<keyword evidence="2" id="KW-0479">Metal-binding</keyword>
<dbReference type="PANTHER" id="PTHR45668:SF2">
    <property type="entry name" value="SERINE_THREONINE-PROTEIN PHOSPHATASE WITH EF-HANDS 2"/>
    <property type="match status" value="1"/>
</dbReference>
<evidence type="ECO:0000256" key="1">
    <source>
        <dbReference type="ARBA" id="ARBA00001936"/>
    </source>
</evidence>
<dbReference type="AlphaFoldDB" id="A0A9Q0EBR1"/>
<keyword evidence="5" id="KW-1185">Reference proteome</keyword>
<evidence type="ECO:0000313" key="5">
    <source>
        <dbReference type="Proteomes" id="UP001148018"/>
    </source>
</evidence>
<dbReference type="InterPro" id="IPR051134">
    <property type="entry name" value="PPP_phosphatase"/>
</dbReference>
<sequence>MLRSIGLRDINESAVSASVDMLWSDPMAQDGCVPNLLLIRSPECKQDGYEFCRIRSARVLTIFSASNYYEVGSNRGGAYIYMGPDLVPHFIQYQSSQTGRELSLRRSIGRTERSALCTLREQMFAHKSDLLCAFQQSDPYNIRVISLNHWARAMEGVLKLGLSWRVLHSQLGTSTQDGMLDYQEWVQELLSNTSILETMYRNYSNLETIFRIIGTDHSVLIVTVSSKLSFESIL</sequence>
<name>A0A9Q0EBR1_9TELE</name>
<dbReference type="Proteomes" id="UP001148018">
    <property type="component" value="Unassembled WGS sequence"/>
</dbReference>
<dbReference type="SUPFAM" id="SSF56300">
    <property type="entry name" value="Metallo-dependent phosphatases"/>
    <property type="match status" value="1"/>
</dbReference>
<dbReference type="OrthoDB" id="442428at2759"/>
<evidence type="ECO:0000313" key="4">
    <source>
        <dbReference type="EMBL" id="KAJ3605032.1"/>
    </source>
</evidence>
<comment type="cofactor">
    <cofactor evidence="1">
        <name>Mn(2+)</name>
        <dbReference type="ChEBI" id="CHEBI:29035"/>
    </cofactor>
</comment>
<protein>
    <submittedName>
        <fullName evidence="4">Uncharacterized protein</fullName>
    </submittedName>
</protein>
<reference evidence="4" key="1">
    <citation type="submission" date="2022-07" db="EMBL/GenBank/DDBJ databases">
        <title>Chromosome-level genome of Muraenolepis orangiensis.</title>
        <authorList>
            <person name="Kim J."/>
        </authorList>
    </citation>
    <scope>NUCLEOTIDE SEQUENCE</scope>
    <source>
        <strain evidence="4">KU_S4_2022</strain>
        <tissue evidence="4">Muscle</tissue>
    </source>
</reference>
<dbReference type="PANTHER" id="PTHR45668">
    <property type="entry name" value="SERINE/THREONINE-PROTEIN PHOSPHATASE 5-RELATED"/>
    <property type="match status" value="1"/>
</dbReference>
<evidence type="ECO:0000256" key="2">
    <source>
        <dbReference type="ARBA" id="ARBA00022723"/>
    </source>
</evidence>
<comment type="caution">
    <text evidence="4">The sequence shown here is derived from an EMBL/GenBank/DDBJ whole genome shotgun (WGS) entry which is preliminary data.</text>
</comment>
<evidence type="ECO:0000256" key="3">
    <source>
        <dbReference type="ARBA" id="ARBA00023211"/>
    </source>
</evidence>
<organism evidence="4 5">
    <name type="scientific">Muraenolepis orangiensis</name>
    <name type="common">Patagonian moray cod</name>
    <dbReference type="NCBI Taxonomy" id="630683"/>
    <lineage>
        <taxon>Eukaryota</taxon>
        <taxon>Metazoa</taxon>
        <taxon>Chordata</taxon>
        <taxon>Craniata</taxon>
        <taxon>Vertebrata</taxon>
        <taxon>Euteleostomi</taxon>
        <taxon>Actinopterygii</taxon>
        <taxon>Neopterygii</taxon>
        <taxon>Teleostei</taxon>
        <taxon>Neoteleostei</taxon>
        <taxon>Acanthomorphata</taxon>
        <taxon>Zeiogadaria</taxon>
        <taxon>Gadariae</taxon>
        <taxon>Gadiformes</taxon>
        <taxon>Muraenolepidoidei</taxon>
        <taxon>Muraenolepididae</taxon>
        <taxon>Muraenolepis</taxon>
    </lineage>
</organism>
<keyword evidence="3" id="KW-0464">Manganese</keyword>
<dbReference type="InterPro" id="IPR029052">
    <property type="entry name" value="Metallo-depent_PP-like"/>
</dbReference>
<dbReference type="GO" id="GO:0051879">
    <property type="term" value="F:Hsp90 protein binding"/>
    <property type="evidence" value="ECO:0007669"/>
    <property type="project" value="TreeGrafter"/>
</dbReference>
<dbReference type="GO" id="GO:0043409">
    <property type="term" value="P:negative regulation of MAPK cascade"/>
    <property type="evidence" value="ECO:0007669"/>
    <property type="project" value="TreeGrafter"/>
</dbReference>
<gene>
    <name evidence="4" type="ORF">NHX12_027083</name>
</gene>
<dbReference type="Gene3D" id="3.60.21.10">
    <property type="match status" value="1"/>
</dbReference>
<accession>A0A9Q0EBR1</accession>
<proteinExistence type="predicted"/>